<organism evidence="2 3">
    <name type="scientific">Lipomyces starkeyi NRRL Y-11557</name>
    <dbReference type="NCBI Taxonomy" id="675824"/>
    <lineage>
        <taxon>Eukaryota</taxon>
        <taxon>Fungi</taxon>
        <taxon>Dikarya</taxon>
        <taxon>Ascomycota</taxon>
        <taxon>Saccharomycotina</taxon>
        <taxon>Lipomycetes</taxon>
        <taxon>Lipomycetales</taxon>
        <taxon>Lipomycetaceae</taxon>
        <taxon>Lipomyces</taxon>
    </lineage>
</organism>
<proteinExistence type="predicted"/>
<gene>
    <name evidence="2" type="ORF">LIPSTDRAFT_281579</name>
</gene>
<feature type="region of interest" description="Disordered" evidence="1">
    <location>
        <begin position="19"/>
        <end position="41"/>
    </location>
</feature>
<name>A0A1E3Q784_LIPST</name>
<dbReference type="OrthoDB" id="10473535at2759"/>
<evidence type="ECO:0000313" key="3">
    <source>
        <dbReference type="Proteomes" id="UP000094385"/>
    </source>
</evidence>
<evidence type="ECO:0000256" key="1">
    <source>
        <dbReference type="SAM" id="MobiDB-lite"/>
    </source>
</evidence>
<evidence type="ECO:0000313" key="2">
    <source>
        <dbReference type="EMBL" id="ODQ73002.1"/>
    </source>
</evidence>
<protein>
    <submittedName>
        <fullName evidence="2">Uncharacterized protein</fullName>
    </submittedName>
</protein>
<reference evidence="2 3" key="1">
    <citation type="journal article" date="2016" name="Proc. Natl. Acad. Sci. U.S.A.">
        <title>Comparative genomics of biotechnologically important yeasts.</title>
        <authorList>
            <person name="Riley R."/>
            <person name="Haridas S."/>
            <person name="Wolfe K.H."/>
            <person name="Lopes M.R."/>
            <person name="Hittinger C.T."/>
            <person name="Goeker M."/>
            <person name="Salamov A.A."/>
            <person name="Wisecaver J.H."/>
            <person name="Long T.M."/>
            <person name="Calvey C.H."/>
            <person name="Aerts A.L."/>
            <person name="Barry K.W."/>
            <person name="Choi C."/>
            <person name="Clum A."/>
            <person name="Coughlan A.Y."/>
            <person name="Deshpande S."/>
            <person name="Douglass A.P."/>
            <person name="Hanson S.J."/>
            <person name="Klenk H.-P."/>
            <person name="LaButti K.M."/>
            <person name="Lapidus A."/>
            <person name="Lindquist E.A."/>
            <person name="Lipzen A.M."/>
            <person name="Meier-Kolthoff J.P."/>
            <person name="Ohm R.A."/>
            <person name="Otillar R.P."/>
            <person name="Pangilinan J.L."/>
            <person name="Peng Y."/>
            <person name="Rokas A."/>
            <person name="Rosa C.A."/>
            <person name="Scheuner C."/>
            <person name="Sibirny A.A."/>
            <person name="Slot J.C."/>
            <person name="Stielow J.B."/>
            <person name="Sun H."/>
            <person name="Kurtzman C.P."/>
            <person name="Blackwell M."/>
            <person name="Grigoriev I.V."/>
            <person name="Jeffries T.W."/>
        </authorList>
    </citation>
    <scope>NUCLEOTIDE SEQUENCE [LARGE SCALE GENOMIC DNA]</scope>
    <source>
        <strain evidence="2 3">NRRL Y-11557</strain>
    </source>
</reference>
<dbReference type="AlphaFoldDB" id="A0A1E3Q784"/>
<dbReference type="Proteomes" id="UP000094385">
    <property type="component" value="Unassembled WGS sequence"/>
</dbReference>
<feature type="compositionally biased region" description="Basic and acidic residues" evidence="1">
    <location>
        <begin position="31"/>
        <end position="41"/>
    </location>
</feature>
<keyword evidence="3" id="KW-1185">Reference proteome</keyword>
<sequence length="272" mass="31140">MRRVLILITEIRSKFRKHSLAEKPQQNLDSADDHNDQNHYDDVRDTEASCSVYFTSPLSTLISIPSAKGRSSVSWMSTSLIAEWTTADARDNAQTDASGKQHPFAWIPSFYEYDADDNGVYQSQEQFSLHELFLSQEICRINAEREYINDMLSCNKTAPYHRRVVRYNTNDSAYYYRPEYGGKLDDICHSSLLFTAFVVGLESILSVETDIVLAMKNVPKNVKRKYRARASNNLHACVLGSWFLVLVLRLKMANSSLETQTTYKTAVYEEAE</sequence>
<accession>A0A1E3Q784</accession>
<dbReference type="EMBL" id="KV454294">
    <property type="protein sequence ID" value="ODQ73002.1"/>
    <property type="molecule type" value="Genomic_DNA"/>
</dbReference>